<dbReference type="GO" id="GO:0106312">
    <property type="term" value="F:methylenetetrahydrofolate reductase (NADH) activity"/>
    <property type="evidence" value="ECO:0007669"/>
    <property type="project" value="UniProtKB-EC"/>
</dbReference>
<dbReference type="UniPathway" id="UPA00193"/>
<proteinExistence type="inferred from homology"/>
<keyword evidence="7 12" id="KW-0560">Oxidoreductase</keyword>
<evidence type="ECO:0000313" key="13">
    <source>
        <dbReference type="EMBL" id="KRT35561.1"/>
    </source>
</evidence>
<evidence type="ECO:0000256" key="7">
    <source>
        <dbReference type="ARBA" id="ARBA00023002"/>
    </source>
</evidence>
<evidence type="ECO:0000256" key="9">
    <source>
        <dbReference type="ARBA" id="ARBA00023167"/>
    </source>
</evidence>
<dbReference type="Proteomes" id="UP000005273">
    <property type="component" value="Unassembled WGS sequence"/>
</dbReference>
<dbReference type="AlphaFoldDB" id="A0A0T5XB11"/>
<evidence type="ECO:0000256" key="11">
    <source>
        <dbReference type="ARBA" id="ARBA00048628"/>
    </source>
</evidence>
<keyword evidence="14" id="KW-1185">Reference proteome</keyword>
<organism evidence="13 14">
    <name type="scientific">Acetomicrobium hydrogeniformans ATCC BAA-1850</name>
    <dbReference type="NCBI Taxonomy" id="592015"/>
    <lineage>
        <taxon>Bacteria</taxon>
        <taxon>Thermotogati</taxon>
        <taxon>Synergistota</taxon>
        <taxon>Synergistia</taxon>
        <taxon>Synergistales</taxon>
        <taxon>Acetomicrobiaceae</taxon>
        <taxon>Acetomicrobium</taxon>
    </lineage>
</organism>
<dbReference type="GO" id="GO:0005829">
    <property type="term" value="C:cytosol"/>
    <property type="evidence" value="ECO:0007669"/>
    <property type="project" value="InterPro"/>
</dbReference>
<keyword evidence="9" id="KW-0486">Methionine biosynthesis</keyword>
<gene>
    <name evidence="13" type="ORF">HMPREF1705_02795</name>
</gene>
<dbReference type="OrthoDB" id="9812555at2"/>
<dbReference type="EC" id="1.5.1.54" evidence="12"/>
<comment type="catalytic activity">
    <reaction evidence="11">
        <text>(6S)-5-methyl-5,6,7,8-tetrahydrofolate + NAD(+) = (6R)-5,10-methylene-5,6,7,8-tetrahydrofolate + NADH + H(+)</text>
        <dbReference type="Rhea" id="RHEA:19821"/>
        <dbReference type="ChEBI" id="CHEBI:15378"/>
        <dbReference type="ChEBI" id="CHEBI:15636"/>
        <dbReference type="ChEBI" id="CHEBI:18608"/>
        <dbReference type="ChEBI" id="CHEBI:57540"/>
        <dbReference type="ChEBI" id="CHEBI:57945"/>
        <dbReference type="EC" id="1.5.1.54"/>
    </reaction>
    <physiologicalReaction direction="right-to-left" evidence="11">
        <dbReference type="Rhea" id="RHEA:19823"/>
    </physiologicalReaction>
</comment>
<reference evidence="14" key="1">
    <citation type="submission" date="2012-09" db="EMBL/GenBank/DDBJ databases">
        <authorList>
            <person name="Weinstock G."/>
            <person name="Sodergren E."/>
            <person name="Clifton S."/>
            <person name="Fulton L."/>
            <person name="Fulton B."/>
            <person name="Courtney L."/>
            <person name="Fronick C."/>
            <person name="Harrison M."/>
            <person name="Strong C."/>
            <person name="Farmer C."/>
            <person name="Delehaunty K."/>
            <person name="Markovic C."/>
            <person name="Hall O."/>
            <person name="Minx P."/>
            <person name="Tomlinson C."/>
            <person name="Mitreva M."/>
            <person name="Nelson J."/>
            <person name="Hou S."/>
            <person name="Wollam A."/>
            <person name="Pepin K.H."/>
            <person name="Johnson M."/>
            <person name="Bhonagiri V."/>
            <person name="Nash W.E."/>
            <person name="Suruliraj S."/>
            <person name="Warren W."/>
            <person name="Chinwalla A."/>
            <person name="Mardis E.R."/>
            <person name="Wilson R.K."/>
        </authorList>
    </citation>
    <scope>NUCLEOTIDE SEQUENCE [LARGE SCALE GENOMIC DNA]</scope>
    <source>
        <strain evidence="14">OS1</strain>
    </source>
</reference>
<evidence type="ECO:0000256" key="2">
    <source>
        <dbReference type="ARBA" id="ARBA00004777"/>
    </source>
</evidence>
<dbReference type="NCBIfam" id="TIGR00676">
    <property type="entry name" value="fadh2"/>
    <property type="match status" value="1"/>
</dbReference>
<dbReference type="GO" id="GO:0071949">
    <property type="term" value="F:FAD binding"/>
    <property type="evidence" value="ECO:0007669"/>
    <property type="project" value="TreeGrafter"/>
</dbReference>
<comment type="pathway">
    <text evidence="10">Amino-acid biosynthesis; L-methionine biosynthesis via de novo pathway.</text>
</comment>
<evidence type="ECO:0000256" key="3">
    <source>
        <dbReference type="ARBA" id="ARBA00006743"/>
    </source>
</evidence>
<dbReference type="InterPro" id="IPR029041">
    <property type="entry name" value="FAD-linked_oxidoreductase-like"/>
</dbReference>
<comment type="cofactor">
    <cofactor evidence="1 12">
        <name>FAD</name>
        <dbReference type="ChEBI" id="CHEBI:57692"/>
    </cofactor>
</comment>
<dbReference type="PANTHER" id="PTHR45754:SF3">
    <property type="entry name" value="METHYLENETETRAHYDROFOLATE REDUCTASE (NADPH)"/>
    <property type="match status" value="1"/>
</dbReference>
<dbReference type="Gene3D" id="3.20.20.220">
    <property type="match status" value="1"/>
</dbReference>
<evidence type="ECO:0000256" key="5">
    <source>
        <dbReference type="ARBA" id="ARBA00022630"/>
    </source>
</evidence>
<dbReference type="CDD" id="cd00537">
    <property type="entry name" value="MTHFR"/>
    <property type="match status" value="1"/>
</dbReference>
<evidence type="ECO:0000256" key="8">
    <source>
        <dbReference type="ARBA" id="ARBA00023027"/>
    </source>
</evidence>
<keyword evidence="4" id="KW-0028">Amino-acid biosynthesis</keyword>
<evidence type="ECO:0000313" key="14">
    <source>
        <dbReference type="Proteomes" id="UP000005273"/>
    </source>
</evidence>
<dbReference type="GO" id="GO:0035999">
    <property type="term" value="P:tetrahydrofolate interconversion"/>
    <property type="evidence" value="ECO:0007669"/>
    <property type="project" value="UniProtKB-UniPathway"/>
</dbReference>
<name>A0A0T5XB11_9BACT</name>
<keyword evidence="6 12" id="KW-0274">FAD</keyword>
<evidence type="ECO:0000256" key="6">
    <source>
        <dbReference type="ARBA" id="ARBA00022827"/>
    </source>
</evidence>
<sequence length="304" mass="33808">MKIKDIFERKKFVFSFEIFPPKPTTPLDRIYSTLDDLKGPSPDFISVTYGAGGSTRDRSPQIAIDVKNVYDIESLAHLTCIGSTRDEVVGVVDLLLESGVHNILALRGDPPQEAVSPFVGGDFSHAIDLVKFLRERYGEKIAIGGAAYPEGHIECDDPIKDLHYLKQKVDAGVDFLVTQLFFDNELFYRFVERTSIAGIEVPISAGIMPVVNKNQIERIVTLCGASLPKKFVRILHRYADDPRSLEEAGIAYATDQIVDLIASGVRGIHLYTMNKAHVARKITSNIETLREGFVNDKNNEEALL</sequence>
<dbReference type="eggNOG" id="COG0685">
    <property type="taxonomic scope" value="Bacteria"/>
</dbReference>
<dbReference type="RefSeq" id="WP_009201734.1">
    <property type="nucleotide sequence ID" value="NZ_ACJX03000001.1"/>
</dbReference>
<comment type="caution">
    <text evidence="13">The sequence shown here is derived from an EMBL/GenBank/DDBJ whole genome shotgun (WGS) entry which is preliminary data.</text>
</comment>
<evidence type="ECO:0000256" key="12">
    <source>
        <dbReference type="RuleBase" id="RU003862"/>
    </source>
</evidence>
<evidence type="ECO:0000256" key="1">
    <source>
        <dbReference type="ARBA" id="ARBA00001974"/>
    </source>
</evidence>
<dbReference type="InterPro" id="IPR003171">
    <property type="entry name" value="Mehydrof_redctse-like"/>
</dbReference>
<protein>
    <recommendedName>
        <fullName evidence="12">Methylenetetrahydrofolate reductase</fullName>
        <ecNumber evidence="12">1.5.1.54</ecNumber>
    </recommendedName>
</protein>
<evidence type="ECO:0000256" key="10">
    <source>
        <dbReference type="ARBA" id="ARBA00034478"/>
    </source>
</evidence>
<dbReference type="SUPFAM" id="SSF51730">
    <property type="entry name" value="FAD-linked oxidoreductase"/>
    <property type="match status" value="1"/>
</dbReference>
<dbReference type="Pfam" id="PF02219">
    <property type="entry name" value="MTHFR"/>
    <property type="match status" value="1"/>
</dbReference>
<evidence type="ECO:0000256" key="4">
    <source>
        <dbReference type="ARBA" id="ARBA00022605"/>
    </source>
</evidence>
<accession>A0A0T5XB11</accession>
<dbReference type="GO" id="GO:0009086">
    <property type="term" value="P:methionine biosynthetic process"/>
    <property type="evidence" value="ECO:0007669"/>
    <property type="project" value="UniProtKB-KW"/>
</dbReference>
<dbReference type="EMBL" id="ACJX03000001">
    <property type="protein sequence ID" value="KRT35561.1"/>
    <property type="molecule type" value="Genomic_DNA"/>
</dbReference>
<dbReference type="InterPro" id="IPR004620">
    <property type="entry name" value="MTHF_reductase_bac"/>
</dbReference>
<comment type="pathway">
    <text evidence="2 12">One-carbon metabolism; tetrahydrofolate interconversion.</text>
</comment>
<keyword evidence="5 12" id="KW-0285">Flavoprotein</keyword>
<dbReference type="PANTHER" id="PTHR45754">
    <property type="entry name" value="METHYLENETETRAHYDROFOLATE REDUCTASE"/>
    <property type="match status" value="1"/>
</dbReference>
<comment type="similarity">
    <text evidence="3 12">Belongs to the methylenetetrahydrofolate reductase family.</text>
</comment>
<keyword evidence="8" id="KW-0520">NAD</keyword>
<dbReference type="STRING" id="592015.HMPREF1705_02795"/>